<reference evidence="5 6" key="1">
    <citation type="journal article" date="2022" name="bioRxiv">
        <title>Genomics of Preaxostyla Flagellates Illuminates Evolutionary Transitions and the Path Towards Mitochondrial Loss.</title>
        <authorList>
            <person name="Novak L.V.F."/>
            <person name="Treitli S.C."/>
            <person name="Pyrih J."/>
            <person name="Halakuc P."/>
            <person name="Pipaliya S.V."/>
            <person name="Vacek V."/>
            <person name="Brzon O."/>
            <person name="Soukal P."/>
            <person name="Eme L."/>
            <person name="Dacks J.B."/>
            <person name="Karnkowska A."/>
            <person name="Elias M."/>
            <person name="Hampl V."/>
        </authorList>
    </citation>
    <scope>NUCLEOTIDE SEQUENCE [LARGE SCALE GENOMIC DNA]</scope>
    <source>
        <strain evidence="5">NAU3</strain>
        <tissue evidence="5">Gut</tissue>
    </source>
</reference>
<feature type="compositionally biased region" description="Basic and acidic residues" evidence="3">
    <location>
        <begin position="592"/>
        <end position="610"/>
    </location>
</feature>
<feature type="region of interest" description="Disordered" evidence="3">
    <location>
        <begin position="357"/>
        <end position="385"/>
    </location>
</feature>
<dbReference type="Gene3D" id="2.30.30.40">
    <property type="entry name" value="SH3 Domains"/>
    <property type="match status" value="1"/>
</dbReference>
<feature type="compositionally biased region" description="Polar residues" evidence="3">
    <location>
        <begin position="482"/>
        <end position="493"/>
    </location>
</feature>
<feature type="compositionally biased region" description="Basic and acidic residues" evidence="3">
    <location>
        <begin position="622"/>
        <end position="642"/>
    </location>
</feature>
<feature type="domain" description="SH3" evidence="4">
    <location>
        <begin position="890"/>
        <end position="953"/>
    </location>
</feature>
<protein>
    <recommendedName>
        <fullName evidence="4">SH3 domain-containing protein</fullName>
    </recommendedName>
</protein>
<dbReference type="PANTHER" id="PTHR46010">
    <property type="entry name" value="PROTEIN IWS1 HOMOLOG"/>
    <property type="match status" value="1"/>
</dbReference>
<proteinExistence type="predicted"/>
<dbReference type="InterPro" id="IPR035979">
    <property type="entry name" value="RBD_domain_sf"/>
</dbReference>
<feature type="compositionally biased region" description="Low complexity" evidence="3">
    <location>
        <begin position="870"/>
        <end position="886"/>
    </location>
</feature>
<dbReference type="Pfam" id="PF00076">
    <property type="entry name" value="RRM_1"/>
    <property type="match status" value="1"/>
</dbReference>
<dbReference type="Gene3D" id="3.30.70.330">
    <property type="match status" value="1"/>
</dbReference>
<dbReference type="InterPro" id="IPR000504">
    <property type="entry name" value="RRM_dom"/>
</dbReference>
<dbReference type="InterPro" id="IPR051037">
    <property type="entry name" value="RNAPII_TF_IWS1"/>
</dbReference>
<accession>A0ABQ9XR72</accession>
<dbReference type="InterPro" id="IPR001452">
    <property type="entry name" value="SH3_domain"/>
</dbReference>
<feature type="compositionally biased region" description="Polar residues" evidence="3">
    <location>
        <begin position="794"/>
        <end position="805"/>
    </location>
</feature>
<organism evidence="5 6">
    <name type="scientific">Blattamonas nauphoetae</name>
    <dbReference type="NCBI Taxonomy" id="2049346"/>
    <lineage>
        <taxon>Eukaryota</taxon>
        <taxon>Metamonada</taxon>
        <taxon>Preaxostyla</taxon>
        <taxon>Oxymonadida</taxon>
        <taxon>Blattamonas</taxon>
    </lineage>
</organism>
<feature type="compositionally biased region" description="Polar residues" evidence="3">
    <location>
        <begin position="357"/>
        <end position="372"/>
    </location>
</feature>
<gene>
    <name evidence="5" type="ORF">BLNAU_11332</name>
</gene>
<dbReference type="PANTHER" id="PTHR46010:SF1">
    <property type="entry name" value="PROTEIN IWS1 HOMOLOG"/>
    <property type="match status" value="1"/>
</dbReference>
<dbReference type="SMART" id="SM00326">
    <property type="entry name" value="SH3"/>
    <property type="match status" value="1"/>
</dbReference>
<dbReference type="InterPro" id="IPR036028">
    <property type="entry name" value="SH3-like_dom_sf"/>
</dbReference>
<dbReference type="SUPFAM" id="SSF50044">
    <property type="entry name" value="SH3-domain"/>
    <property type="match status" value="1"/>
</dbReference>
<dbReference type="Proteomes" id="UP001281761">
    <property type="component" value="Unassembled WGS sequence"/>
</dbReference>
<dbReference type="EMBL" id="JARBJD010000087">
    <property type="protein sequence ID" value="KAK2953775.1"/>
    <property type="molecule type" value="Genomic_DNA"/>
</dbReference>
<dbReference type="CDD" id="cd00590">
    <property type="entry name" value="RRM_SF"/>
    <property type="match status" value="1"/>
</dbReference>
<keyword evidence="6" id="KW-1185">Reference proteome</keyword>
<evidence type="ECO:0000256" key="1">
    <source>
        <dbReference type="ARBA" id="ARBA00022443"/>
    </source>
</evidence>
<dbReference type="PROSITE" id="PS50002">
    <property type="entry name" value="SH3"/>
    <property type="match status" value="1"/>
</dbReference>
<evidence type="ECO:0000256" key="2">
    <source>
        <dbReference type="PROSITE-ProRule" id="PRU00192"/>
    </source>
</evidence>
<comment type="caution">
    <text evidence="5">The sequence shown here is derived from an EMBL/GenBank/DDBJ whole genome shotgun (WGS) entry which is preliminary data.</text>
</comment>
<name>A0ABQ9XR72_9EUKA</name>
<feature type="compositionally biased region" description="Low complexity" evidence="3">
    <location>
        <begin position="62"/>
        <end position="97"/>
    </location>
</feature>
<evidence type="ECO:0000256" key="3">
    <source>
        <dbReference type="SAM" id="MobiDB-lite"/>
    </source>
</evidence>
<evidence type="ECO:0000313" key="5">
    <source>
        <dbReference type="EMBL" id="KAK2953775.1"/>
    </source>
</evidence>
<sequence length="954" mass="108820">MTGIITEDFIPSASQKLTHIAVTKMEEVTILSSDGTESLVRTSNKKEGRIPTRIITSVLPRVQQTKQQTSQTSTVPPKRSESNSTQRSQSSVSSDSSMSITFDFGNLPKSTTPNMLSDFCSNYGTVKIINLIPMKATDSTRQASLEMRLSVSLDSFLSAANKHQFKGLQPSVVVHSSPFSEKSIPSSIRTYSFDHLTDEIGDKTIRGYCKRYAEVKQIRYEEEKTGDGEFRRALVDLVLKVPHNEFIEAGLTASFKGVEPFISLYTSSGSDGHVSEYPMFRLSKLPASLSRRQLLQACDPHGRVIWIDLYPKYQMYPFRIAFIAIALKRSADDFLRSISAITFSGISPEIIRHRSQTAPGQSYPYSSYNRRSASPPPSVPKGANSSTFRFDTLPMDITEQQLVKFCDRFGSTEWVHLYSATSDFNHRLAFLGLDLNPSVTVEAFLSEAAKTRFGKNRPHVIQDKRNRVLTPTWIRGQGKKSLVQSYEPSSTRSEPAKDFLNGDDDPSLDELAGGRAVGLVNKTQLRSEKEKKDEEERLRIEAETRRQEEEKLKADAARREEQEKQMIEERIKAEMRAQFEKELEEKKRQALREEEEKRRASEQEHEEAKQRLMQQQQEEEEKQAQRQERRERNQKMRDEEQLTRLDEYKADILNQVHQLLAELRERELEEKQEMLLEKRREQLNELKKAETEHELLKKEMDRTIQKCLRDRDIQLEQNRIILAKQQQADTDEELRALKHELREEMKTQHGTVAAVITASFKEEIALLTQKVNEIQIRNQLQREQDEKRQEQIDRQLSSIGQTGSNPDTLLAMCKDVVRASLPALIQAEVRSEVSRQMLVLETKFSQQMEQLERMMEHVRTLSQSSPAQGSPLPQSQSTPAASSSPIPVRPKPRIGIINSDFDRGTMATAISVTTGMRVEILSELKQGGWTKVRIISSGVSGYVPGDYIKLQTDG</sequence>
<feature type="region of interest" description="Disordered" evidence="3">
    <location>
        <begin position="780"/>
        <end position="805"/>
    </location>
</feature>
<evidence type="ECO:0000313" key="6">
    <source>
        <dbReference type="Proteomes" id="UP001281761"/>
    </source>
</evidence>
<feature type="region of interest" description="Disordered" evidence="3">
    <location>
        <begin position="59"/>
        <end position="97"/>
    </location>
</feature>
<keyword evidence="1 2" id="KW-0728">SH3 domain</keyword>
<dbReference type="InterPro" id="IPR012677">
    <property type="entry name" value="Nucleotide-bd_a/b_plait_sf"/>
</dbReference>
<feature type="compositionally biased region" description="Basic and acidic residues" evidence="3">
    <location>
        <begin position="780"/>
        <end position="793"/>
    </location>
</feature>
<evidence type="ECO:0000259" key="4">
    <source>
        <dbReference type="PROSITE" id="PS50002"/>
    </source>
</evidence>
<feature type="region of interest" description="Disordered" evidence="3">
    <location>
        <begin position="479"/>
        <end position="515"/>
    </location>
</feature>
<feature type="region of interest" description="Disordered" evidence="3">
    <location>
        <begin position="592"/>
        <end position="642"/>
    </location>
</feature>
<dbReference type="SUPFAM" id="SSF54928">
    <property type="entry name" value="RNA-binding domain, RBD"/>
    <property type="match status" value="1"/>
</dbReference>
<feature type="region of interest" description="Disordered" evidence="3">
    <location>
        <begin position="856"/>
        <end position="895"/>
    </location>
</feature>